<keyword evidence="5" id="KW-1185">Reference proteome</keyword>
<evidence type="ECO:0000313" key="5">
    <source>
        <dbReference type="Proteomes" id="UP000276776"/>
    </source>
</evidence>
<feature type="transmembrane region" description="Helical" evidence="1">
    <location>
        <begin position="278"/>
        <end position="299"/>
    </location>
</feature>
<dbReference type="Gene3D" id="3.10.110.10">
    <property type="entry name" value="Ubiquitin Conjugating Enzyme"/>
    <property type="match status" value="1"/>
</dbReference>
<dbReference type="Proteomes" id="UP000276776">
    <property type="component" value="Unassembled WGS sequence"/>
</dbReference>
<evidence type="ECO:0000313" key="4">
    <source>
        <dbReference type="EMBL" id="VDM99106.1"/>
    </source>
</evidence>
<reference evidence="6" key="1">
    <citation type="submission" date="2017-02" db="UniProtKB">
        <authorList>
            <consortium name="WormBaseParasite"/>
        </authorList>
    </citation>
    <scope>IDENTIFICATION</scope>
</reference>
<feature type="signal peptide" evidence="2">
    <location>
        <begin position="1"/>
        <end position="17"/>
    </location>
</feature>
<dbReference type="OMA" id="TIMQWIN"/>
<dbReference type="WBParaSite" id="TCLT_0000290401-mRNA-1">
    <property type="protein sequence ID" value="TCLT_0000290401-mRNA-1"/>
    <property type="gene ID" value="TCLT_0000290401"/>
</dbReference>
<feature type="chain" id="PRO_5043126435" evidence="2">
    <location>
        <begin position="18"/>
        <end position="300"/>
    </location>
</feature>
<dbReference type="AlphaFoldDB" id="A0A0N5CRQ4"/>
<dbReference type="STRING" id="103827.A0A0N5CRQ4"/>
<evidence type="ECO:0000256" key="2">
    <source>
        <dbReference type="SAM" id="SignalP"/>
    </source>
</evidence>
<feature type="domain" description="RWD" evidence="3">
    <location>
        <begin position="165"/>
        <end position="268"/>
    </location>
</feature>
<evidence type="ECO:0000256" key="1">
    <source>
        <dbReference type="SAM" id="Phobius"/>
    </source>
</evidence>
<dbReference type="InterPro" id="IPR016135">
    <property type="entry name" value="UBQ-conjugating_enzyme/RWD"/>
</dbReference>
<protein>
    <submittedName>
        <fullName evidence="6">RWD domain-containing protein</fullName>
    </submittedName>
</protein>
<reference evidence="4 5" key="2">
    <citation type="submission" date="2018-11" db="EMBL/GenBank/DDBJ databases">
        <authorList>
            <consortium name="Pathogen Informatics"/>
        </authorList>
    </citation>
    <scope>NUCLEOTIDE SEQUENCE [LARGE SCALE GENOMIC DNA]</scope>
</reference>
<keyword evidence="2" id="KW-0732">Signal</keyword>
<keyword evidence="1" id="KW-1133">Transmembrane helix</keyword>
<organism evidence="6">
    <name type="scientific">Thelazia callipaeda</name>
    <name type="common">Oriental eyeworm</name>
    <name type="synonym">Parasitic nematode</name>
    <dbReference type="NCBI Taxonomy" id="103827"/>
    <lineage>
        <taxon>Eukaryota</taxon>
        <taxon>Metazoa</taxon>
        <taxon>Ecdysozoa</taxon>
        <taxon>Nematoda</taxon>
        <taxon>Chromadorea</taxon>
        <taxon>Rhabditida</taxon>
        <taxon>Spirurina</taxon>
        <taxon>Spiruromorpha</taxon>
        <taxon>Thelazioidea</taxon>
        <taxon>Thelaziidae</taxon>
        <taxon>Thelazia</taxon>
    </lineage>
</organism>
<evidence type="ECO:0000313" key="6">
    <source>
        <dbReference type="WBParaSite" id="TCLT_0000290401-mRNA-1"/>
    </source>
</evidence>
<name>A0A0N5CRQ4_THECL</name>
<evidence type="ECO:0000259" key="3">
    <source>
        <dbReference type="Pfam" id="PF05773"/>
    </source>
</evidence>
<accession>A0A0N5CRQ4</accession>
<dbReference type="SUPFAM" id="SSF54495">
    <property type="entry name" value="UBC-like"/>
    <property type="match status" value="1"/>
</dbReference>
<gene>
    <name evidence="4" type="ORF">TCLT_LOCUS2905</name>
</gene>
<dbReference type="InterPro" id="IPR006575">
    <property type="entry name" value="RWD_dom"/>
</dbReference>
<dbReference type="Pfam" id="PF05773">
    <property type="entry name" value="RWD"/>
    <property type="match status" value="1"/>
</dbReference>
<dbReference type="OrthoDB" id="5838962at2759"/>
<dbReference type="EMBL" id="UYYF01000782">
    <property type="protein sequence ID" value="VDM99106.1"/>
    <property type="molecule type" value="Genomic_DNA"/>
</dbReference>
<sequence>MMKLTAVFILIVRCVLSLNYKTGDNSTVDGCSSHCSIYDNDLSCLNRTLEFYELLLLEQLGNFIAVQISIDQWYKFHMKHVHRNYTELKEEVVAKLAAKLVPEDIINEKTIETVMTTLFENVEEASESIEEIPYFSCPLPCEYRHNIWRNISCMDGLEKTCKQSLVEELSFLKSMYTSEELRVYESDDEAEIGQVTQLIMNLHLDGAQYEVMIQLSAEYPVIMKPSVFVRSSSFDCDSLNRELRHFIENEVLGTPLIWAVIQWINDHIIHFKVASSTLFLGIVLAANLNIKFILFFGYLK</sequence>
<keyword evidence="1" id="KW-0812">Transmembrane</keyword>
<proteinExistence type="predicted"/>
<keyword evidence="1" id="KW-0472">Membrane</keyword>